<evidence type="ECO:0000256" key="5">
    <source>
        <dbReference type="ARBA" id="ARBA00023204"/>
    </source>
</evidence>
<evidence type="ECO:0000256" key="2">
    <source>
        <dbReference type="ARBA" id="ARBA00022759"/>
    </source>
</evidence>
<organism evidence="7 8">
    <name type="scientific">Streptomyces coelicoflavus</name>
    <dbReference type="NCBI Taxonomy" id="285562"/>
    <lineage>
        <taxon>Bacteria</taxon>
        <taxon>Bacillati</taxon>
        <taxon>Actinomycetota</taxon>
        <taxon>Actinomycetes</taxon>
        <taxon>Kitasatosporales</taxon>
        <taxon>Streptomycetaceae</taxon>
        <taxon>Streptomyces</taxon>
    </lineage>
</organism>
<gene>
    <name evidence="7" type="primary">vsr</name>
    <name evidence="7" type="ORF">G3I46_17115</name>
</gene>
<keyword evidence="8" id="KW-1185">Reference proteome</keyword>
<evidence type="ECO:0000256" key="4">
    <source>
        <dbReference type="ARBA" id="ARBA00022801"/>
    </source>
</evidence>
<protein>
    <submittedName>
        <fullName evidence="7">DNA mismatch endonuclease Vsr</fullName>
    </submittedName>
</protein>
<keyword evidence="5" id="KW-0234">DNA repair</keyword>
<dbReference type="InterPro" id="IPR011335">
    <property type="entry name" value="Restrct_endonuc-II-like"/>
</dbReference>
<dbReference type="Pfam" id="PF03852">
    <property type="entry name" value="Vsr"/>
    <property type="match status" value="1"/>
</dbReference>
<dbReference type="CDD" id="cd00221">
    <property type="entry name" value="Vsr"/>
    <property type="match status" value="1"/>
</dbReference>
<dbReference type="GO" id="GO:0006298">
    <property type="term" value="P:mismatch repair"/>
    <property type="evidence" value="ECO:0007669"/>
    <property type="project" value="InterPro"/>
</dbReference>
<dbReference type="GO" id="GO:0004519">
    <property type="term" value="F:endonuclease activity"/>
    <property type="evidence" value="ECO:0007669"/>
    <property type="project" value="UniProtKB-KW"/>
</dbReference>
<dbReference type="SUPFAM" id="SSF52980">
    <property type="entry name" value="Restriction endonuclease-like"/>
    <property type="match status" value="1"/>
</dbReference>
<dbReference type="AlphaFoldDB" id="A0A6N9UKK1"/>
<keyword evidence="4" id="KW-0378">Hydrolase</keyword>
<keyword evidence="1" id="KW-0540">Nuclease</keyword>
<reference evidence="7 8" key="1">
    <citation type="submission" date="2020-01" db="EMBL/GenBank/DDBJ databases">
        <title>Insect and environment-associated Actinomycetes.</title>
        <authorList>
            <person name="Currrie C."/>
            <person name="Chevrette M."/>
            <person name="Carlson C."/>
            <person name="Stubbendieck R."/>
            <person name="Wendt-Pienkowski E."/>
        </authorList>
    </citation>
    <scope>NUCLEOTIDE SEQUENCE [LARGE SCALE GENOMIC DNA]</scope>
    <source>
        <strain evidence="7 8">SID14172</strain>
    </source>
</reference>
<keyword evidence="2 7" id="KW-0255">Endonuclease</keyword>
<dbReference type="InterPro" id="IPR004603">
    <property type="entry name" value="DNA_mismatch_endonuc_vsr"/>
</dbReference>
<dbReference type="GO" id="GO:0016787">
    <property type="term" value="F:hydrolase activity"/>
    <property type="evidence" value="ECO:0007669"/>
    <property type="project" value="UniProtKB-KW"/>
</dbReference>
<evidence type="ECO:0000313" key="8">
    <source>
        <dbReference type="Proteomes" id="UP000469545"/>
    </source>
</evidence>
<comment type="similarity">
    <text evidence="6">Belongs to the Vsr family.</text>
</comment>
<name>A0A6N9UKK1_9ACTN</name>
<dbReference type="NCBIfam" id="TIGR00632">
    <property type="entry name" value="vsr"/>
    <property type="match status" value="1"/>
</dbReference>
<accession>A0A6N9UKK1</accession>
<evidence type="ECO:0000256" key="6">
    <source>
        <dbReference type="ARBA" id="ARBA00029466"/>
    </source>
</evidence>
<dbReference type="Gene3D" id="3.40.960.10">
    <property type="entry name" value="VSR Endonuclease"/>
    <property type="match status" value="1"/>
</dbReference>
<evidence type="ECO:0000256" key="3">
    <source>
        <dbReference type="ARBA" id="ARBA00022763"/>
    </source>
</evidence>
<dbReference type="Proteomes" id="UP000469545">
    <property type="component" value="Unassembled WGS sequence"/>
</dbReference>
<dbReference type="EMBL" id="JAAGMB010000371">
    <property type="protein sequence ID" value="NEB18208.1"/>
    <property type="molecule type" value="Genomic_DNA"/>
</dbReference>
<sequence>MSHEAEWEAPEGSWASSAARRRNMQAIRSRDTKPEILIRRLVHAAGLRYRVAARPLPDLRRTADMVFRSAKVAVFIDGCYWHGCPEHYVPPKTNSGYWSEKVVRNVTRDRDTDARLREAGWLVLRFWEHEPSDACANEIAVTVLARRAGGAARSN</sequence>
<comment type="caution">
    <text evidence="7">The sequence shown here is derived from an EMBL/GenBank/DDBJ whole genome shotgun (WGS) entry which is preliminary data.</text>
</comment>
<proteinExistence type="inferred from homology"/>
<evidence type="ECO:0000313" key="7">
    <source>
        <dbReference type="EMBL" id="NEB18208.1"/>
    </source>
</evidence>
<keyword evidence="3" id="KW-0227">DNA damage</keyword>
<evidence type="ECO:0000256" key="1">
    <source>
        <dbReference type="ARBA" id="ARBA00022722"/>
    </source>
</evidence>